<dbReference type="Gramene" id="PRQ47712">
    <property type="protein sequence ID" value="PRQ47712"/>
    <property type="gene ID" value="RchiOBHm_Chr2g0102711"/>
</dbReference>
<accession>A0A2P6RMQ2</accession>
<gene>
    <name evidence="1" type="ORF">RchiOBHm_Chr2g0102711</name>
</gene>
<dbReference type="EMBL" id="PDCK01000040">
    <property type="protein sequence ID" value="PRQ47712.1"/>
    <property type="molecule type" value="Genomic_DNA"/>
</dbReference>
<dbReference type="AlphaFoldDB" id="A0A2P6RMQ2"/>
<keyword evidence="2" id="KW-1185">Reference proteome</keyword>
<evidence type="ECO:0000313" key="1">
    <source>
        <dbReference type="EMBL" id="PRQ47712.1"/>
    </source>
</evidence>
<evidence type="ECO:0000313" key="2">
    <source>
        <dbReference type="Proteomes" id="UP000238479"/>
    </source>
</evidence>
<comment type="caution">
    <text evidence="1">The sequence shown here is derived from an EMBL/GenBank/DDBJ whole genome shotgun (WGS) entry which is preliminary data.</text>
</comment>
<sequence>MWQLNLTSLISKTIFVNPVKKELSVGDCKSNVHGFWVLLVSGFLHDFWVLCS</sequence>
<dbReference type="Proteomes" id="UP000238479">
    <property type="component" value="Chromosome 2"/>
</dbReference>
<reference evidence="1 2" key="1">
    <citation type="journal article" date="2018" name="Nat. Genet.">
        <title>The Rosa genome provides new insights in the design of modern roses.</title>
        <authorList>
            <person name="Bendahmane M."/>
        </authorList>
    </citation>
    <scope>NUCLEOTIDE SEQUENCE [LARGE SCALE GENOMIC DNA]</scope>
    <source>
        <strain evidence="2">cv. Old Blush</strain>
    </source>
</reference>
<organism evidence="1 2">
    <name type="scientific">Rosa chinensis</name>
    <name type="common">China rose</name>
    <dbReference type="NCBI Taxonomy" id="74649"/>
    <lineage>
        <taxon>Eukaryota</taxon>
        <taxon>Viridiplantae</taxon>
        <taxon>Streptophyta</taxon>
        <taxon>Embryophyta</taxon>
        <taxon>Tracheophyta</taxon>
        <taxon>Spermatophyta</taxon>
        <taxon>Magnoliopsida</taxon>
        <taxon>eudicotyledons</taxon>
        <taxon>Gunneridae</taxon>
        <taxon>Pentapetalae</taxon>
        <taxon>rosids</taxon>
        <taxon>fabids</taxon>
        <taxon>Rosales</taxon>
        <taxon>Rosaceae</taxon>
        <taxon>Rosoideae</taxon>
        <taxon>Rosoideae incertae sedis</taxon>
        <taxon>Rosa</taxon>
    </lineage>
</organism>
<name>A0A2P6RMQ2_ROSCH</name>
<proteinExistence type="predicted"/>
<protein>
    <submittedName>
        <fullName evidence="1">Uncharacterized protein</fullName>
    </submittedName>
</protein>